<keyword evidence="1" id="KW-0472">Membrane</keyword>
<protein>
    <submittedName>
        <fullName evidence="2">Membrane protein</fullName>
    </submittedName>
</protein>
<evidence type="ECO:0000313" key="2">
    <source>
        <dbReference type="EMBL" id="BDZ41528.1"/>
    </source>
</evidence>
<feature type="transmembrane region" description="Helical" evidence="1">
    <location>
        <begin position="162"/>
        <end position="180"/>
    </location>
</feature>
<dbReference type="InterPro" id="IPR049500">
    <property type="entry name" value="Peptidase_M50B-like"/>
</dbReference>
<keyword evidence="1" id="KW-0812">Transmembrane</keyword>
<feature type="transmembrane region" description="Helical" evidence="1">
    <location>
        <begin position="186"/>
        <end position="205"/>
    </location>
</feature>
<dbReference type="EMBL" id="AP027729">
    <property type="protein sequence ID" value="BDZ41528.1"/>
    <property type="molecule type" value="Genomic_DNA"/>
</dbReference>
<dbReference type="Pfam" id="PF13398">
    <property type="entry name" value="Peptidase_M50B"/>
    <property type="match status" value="1"/>
</dbReference>
<keyword evidence="3" id="KW-1185">Reference proteome</keyword>
<proteinExistence type="predicted"/>
<name>A0ABM8G0F3_9CELL</name>
<evidence type="ECO:0000313" key="3">
    <source>
        <dbReference type="Proteomes" id="UP001321475"/>
    </source>
</evidence>
<reference evidence="3" key="1">
    <citation type="journal article" date="2019" name="Int. J. Syst. Evol. Microbiol.">
        <title>The Global Catalogue of Microorganisms (GCM) 10K type strain sequencing project: providing services to taxonomists for standard genome sequencing and annotation.</title>
        <authorList>
            <consortium name="The Broad Institute Genomics Platform"/>
            <consortium name="The Broad Institute Genome Sequencing Center for Infectious Disease"/>
            <person name="Wu L."/>
            <person name="Ma J."/>
        </authorList>
    </citation>
    <scope>NUCLEOTIDE SEQUENCE [LARGE SCALE GENOMIC DNA]</scope>
    <source>
        <strain evidence="3">NBRC 108565</strain>
    </source>
</reference>
<dbReference type="Proteomes" id="UP001321475">
    <property type="component" value="Chromosome"/>
</dbReference>
<evidence type="ECO:0000256" key="1">
    <source>
        <dbReference type="SAM" id="Phobius"/>
    </source>
</evidence>
<sequence length="262" mass="26795">MSALAAVAASDGPGGTGFFASVSDVVAHVWTAATTPVDPPSAAVVVVTAAIALTIVVVTPVWRVARHLVTIAHEGGHGVAALVTGRKLTGIRLHSDTSGLTVSYGRPRGPGMIFTTLMGYVAPGLVGLGAAALLRQGYAVGLLWLLVLLLALLLLQIRNWFGLWSVLVSGTALVLVSWFLEPAAQSAVAYAVTWFLLLGAVRPVLELQAERAGGRAPTSDADALARLTGVPGLVWVGVFLLVTAGCAVLGAVWILGPAPFGA</sequence>
<accession>A0ABM8G0F3</accession>
<feature type="transmembrane region" description="Helical" evidence="1">
    <location>
        <begin position="43"/>
        <end position="62"/>
    </location>
</feature>
<feature type="transmembrane region" description="Helical" evidence="1">
    <location>
        <begin position="112"/>
        <end position="132"/>
    </location>
</feature>
<gene>
    <name evidence="2" type="ORF">GCM10025865_08270</name>
</gene>
<keyword evidence="1" id="KW-1133">Transmembrane helix</keyword>
<feature type="transmembrane region" description="Helical" evidence="1">
    <location>
        <begin position="233"/>
        <end position="256"/>
    </location>
</feature>
<organism evidence="2 3">
    <name type="scientific">Paraoerskovia sediminicola</name>
    <dbReference type="NCBI Taxonomy" id="1138587"/>
    <lineage>
        <taxon>Bacteria</taxon>
        <taxon>Bacillati</taxon>
        <taxon>Actinomycetota</taxon>
        <taxon>Actinomycetes</taxon>
        <taxon>Micrococcales</taxon>
        <taxon>Cellulomonadaceae</taxon>
        <taxon>Paraoerskovia</taxon>
    </lineage>
</organism>
<feature type="transmembrane region" description="Helical" evidence="1">
    <location>
        <begin position="138"/>
        <end position="155"/>
    </location>
</feature>